<feature type="region of interest" description="Disordered" evidence="1">
    <location>
        <begin position="273"/>
        <end position="307"/>
    </location>
</feature>
<sequence>MPLEVMFPDSDRLSPKRTSSSESDSYLQNVRREEFRTVLEAGPPKARAKARLAEWQAWSSGQDTMPCSTEKGSDEEGATVKEEHLHGPIQLSLSGKCKYPAADFQPLQAFQDHVASKRAGLQWGKARFAGLTTRTEYSALLRVCREQDIYSLRKKGKRPGKLTAPPNEQPGDPQRRYMLRSGGWEIALCQDIAEEVLVRRRECYTTNDTSTSQGEWQIWVHEDNVEWYLWHIHSLQLGHAGMDRTWAEVQQQLYGCTQNLCRAYVVACRCGQNKGRSKRPIPSSSSSEAAISKRRSRGSDEGEKSDLSELKLSSANISLPALPAQPLLRSGSPAEPSTTSSAAEQDQWTSQALLYRAYWHR</sequence>
<feature type="region of interest" description="Disordered" evidence="1">
    <location>
        <begin position="324"/>
        <end position="346"/>
    </location>
</feature>
<reference evidence="2" key="1">
    <citation type="submission" date="2014-05" db="EMBL/GenBank/DDBJ databases">
        <title>The transcriptome of the halophilic microalga Tetraselmis sp. GSL018 isolated from the Great Salt Lake, Utah.</title>
        <authorList>
            <person name="Jinkerson R.E."/>
            <person name="D'Adamo S."/>
            <person name="Posewitz M.C."/>
        </authorList>
    </citation>
    <scope>NUCLEOTIDE SEQUENCE</scope>
    <source>
        <strain evidence="2">GSL018</strain>
    </source>
</reference>
<feature type="compositionally biased region" description="Basic and acidic residues" evidence="1">
    <location>
        <begin position="297"/>
        <end position="307"/>
    </location>
</feature>
<evidence type="ECO:0000313" key="2">
    <source>
        <dbReference type="EMBL" id="JAC65663.1"/>
    </source>
</evidence>
<feature type="compositionally biased region" description="Low complexity" evidence="1">
    <location>
        <begin position="280"/>
        <end position="290"/>
    </location>
</feature>
<dbReference type="AlphaFoldDB" id="A0A061R136"/>
<organism evidence="2">
    <name type="scientific">Tetraselmis sp. GSL018</name>
    <dbReference type="NCBI Taxonomy" id="582737"/>
    <lineage>
        <taxon>Eukaryota</taxon>
        <taxon>Viridiplantae</taxon>
        <taxon>Chlorophyta</taxon>
        <taxon>core chlorophytes</taxon>
        <taxon>Chlorodendrophyceae</taxon>
        <taxon>Chlorodendrales</taxon>
        <taxon>Chlorodendraceae</taxon>
        <taxon>Tetraselmis</taxon>
    </lineage>
</organism>
<protein>
    <submittedName>
        <fullName evidence="2">Uncharacterized protein</fullName>
    </submittedName>
</protein>
<dbReference type="EMBL" id="GBEZ01021057">
    <property type="protein sequence ID" value="JAC65663.1"/>
    <property type="molecule type" value="Transcribed_RNA"/>
</dbReference>
<feature type="region of interest" description="Disordered" evidence="1">
    <location>
        <begin position="1"/>
        <end position="28"/>
    </location>
</feature>
<evidence type="ECO:0000256" key="1">
    <source>
        <dbReference type="SAM" id="MobiDB-lite"/>
    </source>
</evidence>
<feature type="region of interest" description="Disordered" evidence="1">
    <location>
        <begin position="155"/>
        <end position="174"/>
    </location>
</feature>
<gene>
    <name evidence="2" type="ORF">TSPGSL018_15541</name>
</gene>
<accession>A0A061R136</accession>
<name>A0A061R136_9CHLO</name>
<feature type="compositionally biased region" description="Low complexity" evidence="1">
    <location>
        <begin position="332"/>
        <end position="344"/>
    </location>
</feature>
<proteinExistence type="predicted"/>
<feature type="compositionally biased region" description="Polar residues" evidence="1">
    <location>
        <begin position="16"/>
        <end position="28"/>
    </location>
</feature>